<evidence type="ECO:0000256" key="1">
    <source>
        <dbReference type="ARBA" id="ARBA00007447"/>
    </source>
</evidence>
<feature type="region of interest" description="Disordered" evidence="2">
    <location>
        <begin position="526"/>
        <end position="545"/>
    </location>
</feature>
<feature type="compositionally biased region" description="Acidic residues" evidence="2">
    <location>
        <begin position="569"/>
        <end position="591"/>
    </location>
</feature>
<dbReference type="InterPro" id="IPR033121">
    <property type="entry name" value="PEPTIDASE_A1"/>
</dbReference>
<organism evidence="4 5">
    <name type="scientific">Lentinula lateritia</name>
    <dbReference type="NCBI Taxonomy" id="40482"/>
    <lineage>
        <taxon>Eukaryota</taxon>
        <taxon>Fungi</taxon>
        <taxon>Dikarya</taxon>
        <taxon>Basidiomycota</taxon>
        <taxon>Agaricomycotina</taxon>
        <taxon>Agaricomycetes</taxon>
        <taxon>Agaricomycetidae</taxon>
        <taxon>Agaricales</taxon>
        <taxon>Marasmiineae</taxon>
        <taxon>Omphalotaceae</taxon>
        <taxon>Lentinula</taxon>
    </lineage>
</organism>
<dbReference type="Proteomes" id="UP001150217">
    <property type="component" value="Unassembled WGS sequence"/>
</dbReference>
<dbReference type="Pfam" id="PF00026">
    <property type="entry name" value="Asp"/>
    <property type="match status" value="2"/>
</dbReference>
<dbReference type="EMBL" id="JANVFT010000029">
    <property type="protein sequence ID" value="KAJ4495628.1"/>
    <property type="molecule type" value="Genomic_DNA"/>
</dbReference>
<gene>
    <name evidence="4" type="ORF">C8R41DRAFT_276962</name>
</gene>
<dbReference type="InterPro" id="IPR021109">
    <property type="entry name" value="Peptidase_aspartic_dom_sf"/>
</dbReference>
<dbReference type="PANTHER" id="PTHR47966:SF51">
    <property type="entry name" value="BETA-SITE APP-CLEAVING ENZYME, ISOFORM A-RELATED"/>
    <property type="match status" value="1"/>
</dbReference>
<feature type="compositionally biased region" description="Low complexity" evidence="2">
    <location>
        <begin position="529"/>
        <end position="545"/>
    </location>
</feature>
<protein>
    <submittedName>
        <fullName evidence="4">Aspartic peptidase domain-containing protein</fullName>
    </submittedName>
</protein>
<comment type="similarity">
    <text evidence="1">Belongs to the peptidase A1 family.</text>
</comment>
<evidence type="ECO:0000313" key="5">
    <source>
        <dbReference type="Proteomes" id="UP001150217"/>
    </source>
</evidence>
<evidence type="ECO:0000259" key="3">
    <source>
        <dbReference type="PROSITE" id="PS51767"/>
    </source>
</evidence>
<evidence type="ECO:0000313" key="4">
    <source>
        <dbReference type="EMBL" id="KAJ4495628.1"/>
    </source>
</evidence>
<proteinExistence type="inferred from homology"/>
<name>A0ABQ8VJD7_9AGAR</name>
<dbReference type="PROSITE" id="PS51767">
    <property type="entry name" value="PEPTIDASE_A1"/>
    <property type="match status" value="1"/>
</dbReference>
<dbReference type="PANTHER" id="PTHR47966">
    <property type="entry name" value="BETA-SITE APP-CLEAVING ENZYME, ISOFORM A-RELATED"/>
    <property type="match status" value="1"/>
</dbReference>
<evidence type="ECO:0000256" key="2">
    <source>
        <dbReference type="SAM" id="MobiDB-lite"/>
    </source>
</evidence>
<dbReference type="Gene3D" id="2.40.70.10">
    <property type="entry name" value="Acid Proteases"/>
    <property type="match status" value="2"/>
</dbReference>
<feature type="region of interest" description="Disordered" evidence="2">
    <location>
        <begin position="569"/>
        <end position="603"/>
    </location>
</feature>
<feature type="compositionally biased region" description="Low complexity" evidence="2">
    <location>
        <begin position="295"/>
        <end position="313"/>
    </location>
</feature>
<feature type="region of interest" description="Disordered" evidence="2">
    <location>
        <begin position="284"/>
        <end position="331"/>
    </location>
</feature>
<feature type="domain" description="Peptidase A1" evidence="3">
    <location>
        <begin position="129"/>
        <end position="664"/>
    </location>
</feature>
<comment type="caution">
    <text evidence="4">The sequence shown here is derived from an EMBL/GenBank/DDBJ whole genome shotgun (WGS) entry which is preliminary data.</text>
</comment>
<dbReference type="SUPFAM" id="SSF50630">
    <property type="entry name" value="Acid proteases"/>
    <property type="match status" value="2"/>
</dbReference>
<accession>A0ABQ8VJD7</accession>
<keyword evidence="5" id="KW-1185">Reference proteome</keyword>
<dbReference type="InterPro" id="IPR001461">
    <property type="entry name" value="Aspartic_peptidase_A1"/>
</dbReference>
<reference evidence="4" key="1">
    <citation type="submission" date="2022-08" db="EMBL/GenBank/DDBJ databases">
        <title>A Global Phylogenomic Analysis of the Shiitake Genus Lentinula.</title>
        <authorList>
            <consortium name="DOE Joint Genome Institute"/>
            <person name="Sierra-Patev S."/>
            <person name="Min B."/>
            <person name="Naranjo-Ortiz M."/>
            <person name="Looney B."/>
            <person name="Konkel Z."/>
            <person name="Slot J.C."/>
            <person name="Sakamoto Y."/>
            <person name="Steenwyk J.L."/>
            <person name="Rokas A."/>
            <person name="Carro J."/>
            <person name="Camarero S."/>
            <person name="Ferreira P."/>
            <person name="Molpeceres G."/>
            <person name="Ruiz-Duenas F.J."/>
            <person name="Serrano A."/>
            <person name="Henrissat B."/>
            <person name="Drula E."/>
            <person name="Hughes K.W."/>
            <person name="Mata J.L."/>
            <person name="Ishikawa N.K."/>
            <person name="Vargas-Isla R."/>
            <person name="Ushijima S."/>
            <person name="Smith C.A."/>
            <person name="Ahrendt S."/>
            <person name="Andreopoulos W."/>
            <person name="He G."/>
            <person name="Labutti K."/>
            <person name="Lipzen A."/>
            <person name="Ng V."/>
            <person name="Riley R."/>
            <person name="Sandor L."/>
            <person name="Barry K."/>
            <person name="Martinez A.T."/>
            <person name="Xiao Y."/>
            <person name="Gibbons J.G."/>
            <person name="Terashima K."/>
            <person name="Grigoriev I.V."/>
            <person name="Hibbett D.S."/>
        </authorList>
    </citation>
    <scope>NUCLEOTIDE SEQUENCE</scope>
    <source>
        <strain evidence="4">RHP3577 ss4</strain>
    </source>
</reference>
<sequence>MIHSRSRNIFNVHNKYGKKLAAGCPRQRVRARNVTENPSRLSHVTIAQTTSAATGSKSMRTSLVLVLVLALSPAQITSTHSNKKKINKDFAGIHVPIYRTRGSRTKAARDRRRLYSTTVHVTDFLDVTYKIPLKIGGREVVVDIDTGSSDLWIIVDNISGFRSTTYPISLLYGDSRTGTHASGVIGIDSAAVASLNLKSQIFAAINDTNTSVLETGCVGILGLGFPVNSALFLEMFEKEIYDHSNHNDNTKAETDYNANSNSKHFARRGPTFLNQRFFNRRTIPDLSKYGGTSEDQQGQDANNQDNQDNIQPKKNNRRHSSTGPSPWTPRLLAAFNVSGPPIWRIVTGAQGQQQTQSQDIINMRPMFSVSLQRVTNTGDSYGDGGIFHPGYGYGYGVDLGLGGEVAALREHPRESATSPNRITPGLLTIGGLPPNLTDADLTWNLVRRYTVPQGGLKGGVGAEDEVYPITWEIPIDGVYLDGNRIPDPAELESGDIGVTALIDTGNSLIRGPPDVVEYIADVIRRKDTSSSSHQSTDTSTSCTTPHTLAFQIGGRMFPVEWRDLVWVEEEDEDGDSQQGDSEYENDEDNGNAEEKKGNGSKKRHCYLNLAPTDVPTTTTATGGGGGGYLYSWSLGDPFLKNVIAAFYYGDTVHPSWDPPRIGFVSTVPIVPILIHGVDVQVDVEGGEDVEAKDKESKVVFEP</sequence>